<evidence type="ECO:0000256" key="9">
    <source>
        <dbReference type="ARBA" id="ARBA00023136"/>
    </source>
</evidence>
<dbReference type="PANTHER" id="PTHR35091">
    <property type="entry name" value="FLAGELLAR PROTEIN FLIL"/>
    <property type="match status" value="1"/>
</dbReference>
<evidence type="ECO:0000256" key="4">
    <source>
        <dbReference type="ARBA" id="ARBA00022475"/>
    </source>
</evidence>
<evidence type="ECO:0000256" key="1">
    <source>
        <dbReference type="ARBA" id="ARBA00002254"/>
    </source>
</evidence>
<keyword evidence="7 10" id="KW-0283">Flagellar rotation</keyword>
<evidence type="ECO:0000256" key="7">
    <source>
        <dbReference type="ARBA" id="ARBA00022779"/>
    </source>
</evidence>
<keyword evidence="12" id="KW-0969">Cilium</keyword>
<evidence type="ECO:0000256" key="3">
    <source>
        <dbReference type="ARBA" id="ARBA00008281"/>
    </source>
</evidence>
<dbReference type="GO" id="GO:0009425">
    <property type="term" value="C:bacterial-type flagellum basal body"/>
    <property type="evidence" value="ECO:0007669"/>
    <property type="project" value="InterPro"/>
</dbReference>
<evidence type="ECO:0000256" key="8">
    <source>
        <dbReference type="ARBA" id="ARBA00022989"/>
    </source>
</evidence>
<evidence type="ECO:0000256" key="2">
    <source>
        <dbReference type="ARBA" id="ARBA00004162"/>
    </source>
</evidence>
<dbReference type="RefSeq" id="WP_192534792.1">
    <property type="nucleotide sequence ID" value="NZ_JACZHT010000007.1"/>
</dbReference>
<comment type="similarity">
    <text evidence="3 10">Belongs to the FliL family.</text>
</comment>
<dbReference type="GO" id="GO:0005886">
    <property type="term" value="C:plasma membrane"/>
    <property type="evidence" value="ECO:0007669"/>
    <property type="project" value="UniProtKB-SubCell"/>
</dbReference>
<keyword evidence="10" id="KW-0997">Cell inner membrane</keyword>
<evidence type="ECO:0000256" key="10">
    <source>
        <dbReference type="RuleBase" id="RU364125"/>
    </source>
</evidence>
<organism evidence="12 13">
    <name type="scientific">Phaeovibrio sulfidiphilus</name>
    <dbReference type="NCBI Taxonomy" id="1220600"/>
    <lineage>
        <taxon>Bacteria</taxon>
        <taxon>Pseudomonadati</taxon>
        <taxon>Pseudomonadota</taxon>
        <taxon>Alphaproteobacteria</taxon>
        <taxon>Rhodospirillales</taxon>
        <taxon>Rhodospirillaceae</taxon>
        <taxon>Phaeovibrio</taxon>
    </lineage>
</organism>
<evidence type="ECO:0000256" key="11">
    <source>
        <dbReference type="SAM" id="MobiDB-lite"/>
    </source>
</evidence>
<accession>A0A8J6Z0X6</accession>
<gene>
    <name evidence="12" type="ORF">IHV25_08980</name>
</gene>
<evidence type="ECO:0000313" key="13">
    <source>
        <dbReference type="Proteomes" id="UP000631034"/>
    </source>
</evidence>
<dbReference type="EMBL" id="JACZHT010000007">
    <property type="protein sequence ID" value="MBE1237778.1"/>
    <property type="molecule type" value="Genomic_DNA"/>
</dbReference>
<protein>
    <recommendedName>
        <fullName evidence="10">Flagellar protein FliL</fullName>
    </recommendedName>
</protein>
<sequence>MADEELDDAGAGAPPSAPSGKKKKLLIIILLAVLLLAGIGAGAYFSGLLGSTSAETAASGDGAGAAPATAPPGETPPFYVDLEQITVDLNSGTPRRRPYLQVRLTLVVDNYADIEPIRKAVPEIMDSFRTYLRELRLEDLQGSAGVHRLREELLYRVNRQAAPAKAQNVLFKDILIQ</sequence>
<dbReference type="Pfam" id="PF03748">
    <property type="entry name" value="FliL"/>
    <property type="match status" value="1"/>
</dbReference>
<keyword evidence="6 10" id="KW-0812">Transmembrane</keyword>
<dbReference type="GO" id="GO:0006935">
    <property type="term" value="P:chemotaxis"/>
    <property type="evidence" value="ECO:0007669"/>
    <property type="project" value="UniProtKB-KW"/>
</dbReference>
<keyword evidence="12" id="KW-0966">Cell projection</keyword>
<evidence type="ECO:0000256" key="6">
    <source>
        <dbReference type="ARBA" id="ARBA00022692"/>
    </source>
</evidence>
<name>A0A8J6Z0X6_9PROT</name>
<evidence type="ECO:0000256" key="5">
    <source>
        <dbReference type="ARBA" id="ARBA00022500"/>
    </source>
</evidence>
<keyword evidence="9 10" id="KW-0472">Membrane</keyword>
<feature type="transmembrane region" description="Helical" evidence="10">
    <location>
        <begin position="25"/>
        <end position="45"/>
    </location>
</feature>
<keyword evidence="8 10" id="KW-1133">Transmembrane helix</keyword>
<comment type="subcellular location">
    <subcellularLocation>
        <location evidence="10">Cell inner membrane</location>
    </subcellularLocation>
    <subcellularLocation>
        <location evidence="2">Cell membrane</location>
        <topology evidence="2">Single-pass membrane protein</topology>
    </subcellularLocation>
</comment>
<comment type="caution">
    <text evidence="12">The sequence shown here is derived from an EMBL/GenBank/DDBJ whole genome shotgun (WGS) entry which is preliminary data.</text>
</comment>
<proteinExistence type="inferred from homology"/>
<dbReference type="PANTHER" id="PTHR35091:SF2">
    <property type="entry name" value="FLAGELLAR PROTEIN FLIL"/>
    <property type="match status" value="1"/>
</dbReference>
<dbReference type="InterPro" id="IPR005503">
    <property type="entry name" value="FliL"/>
</dbReference>
<dbReference type="GO" id="GO:0071978">
    <property type="term" value="P:bacterial-type flagellum-dependent swarming motility"/>
    <property type="evidence" value="ECO:0007669"/>
    <property type="project" value="TreeGrafter"/>
</dbReference>
<evidence type="ECO:0000313" key="12">
    <source>
        <dbReference type="EMBL" id="MBE1237778.1"/>
    </source>
</evidence>
<keyword evidence="4" id="KW-1003">Cell membrane</keyword>
<reference evidence="12" key="1">
    <citation type="submission" date="2020-10" db="EMBL/GenBank/DDBJ databases">
        <title>Genome sequence of the unusual species of purple photosynthetic bacteria, Phaeovibrio sulfidiphilus DSM 23193, type strain.</title>
        <authorList>
            <person name="Kyndt J.A."/>
            <person name="Meyer T.E."/>
        </authorList>
    </citation>
    <scope>NUCLEOTIDE SEQUENCE</scope>
    <source>
        <strain evidence="12">DSM 23193</strain>
    </source>
</reference>
<feature type="region of interest" description="Disordered" evidence="11">
    <location>
        <begin position="1"/>
        <end position="20"/>
    </location>
</feature>
<keyword evidence="5 10" id="KW-0145">Chemotaxis</keyword>
<comment type="function">
    <text evidence="1 10">Controls the rotational direction of flagella during chemotaxis.</text>
</comment>
<dbReference type="AlphaFoldDB" id="A0A8J6Z0X6"/>
<dbReference type="Proteomes" id="UP000631034">
    <property type="component" value="Unassembled WGS sequence"/>
</dbReference>
<keyword evidence="13" id="KW-1185">Reference proteome</keyword>
<keyword evidence="12" id="KW-0282">Flagellum</keyword>